<dbReference type="OrthoDB" id="655382at2"/>
<gene>
    <name evidence="2" type="ORF">SAMN05216490_1438</name>
</gene>
<feature type="chain" id="PRO_5009261148" description="DKNYY family protein" evidence="1">
    <location>
        <begin position="25"/>
        <end position="251"/>
    </location>
</feature>
<evidence type="ECO:0000256" key="1">
    <source>
        <dbReference type="SAM" id="SignalP"/>
    </source>
</evidence>
<accession>A0A1H1THM6</accession>
<sequence length="251" mass="28570">MLKTYTASLLCVIAVLFAENAALAQTIAADSLNRKQALYANITDNFYRTIGSQSMLYNGKAYEFYDPALKGNAYVFDNASFSPGTVVYDGVLYKDVNMLYDLFKDELVIKLYNSALKITLLKERVSSFDMLDHHFVNIKTDSTSTNSVRSGYYDQLYGGKIQVLARREKSIQTAQGFAGSLDSYFLSSLNYYLYKNGRYYSVSSEGSFLDVLKDKKKELQQFIKANKLKFKKYQREDAMAKVAAYYDQLTD</sequence>
<dbReference type="STRING" id="652787.SAMN05216490_1438"/>
<keyword evidence="3" id="KW-1185">Reference proteome</keyword>
<dbReference type="RefSeq" id="WP_091370722.1">
    <property type="nucleotide sequence ID" value="NZ_LT629740.1"/>
</dbReference>
<feature type="signal peptide" evidence="1">
    <location>
        <begin position="1"/>
        <end position="24"/>
    </location>
</feature>
<evidence type="ECO:0000313" key="3">
    <source>
        <dbReference type="Proteomes" id="UP000199679"/>
    </source>
</evidence>
<protein>
    <recommendedName>
        <fullName evidence="4">DKNYY family protein</fullName>
    </recommendedName>
</protein>
<name>A0A1H1THM6_MUCMA</name>
<keyword evidence="1" id="KW-0732">Signal</keyword>
<dbReference type="AlphaFoldDB" id="A0A1H1THM6"/>
<evidence type="ECO:0000313" key="2">
    <source>
        <dbReference type="EMBL" id="SDS59466.1"/>
    </source>
</evidence>
<organism evidence="2 3">
    <name type="scientific">Mucilaginibacter mallensis</name>
    <dbReference type="NCBI Taxonomy" id="652787"/>
    <lineage>
        <taxon>Bacteria</taxon>
        <taxon>Pseudomonadati</taxon>
        <taxon>Bacteroidota</taxon>
        <taxon>Sphingobacteriia</taxon>
        <taxon>Sphingobacteriales</taxon>
        <taxon>Sphingobacteriaceae</taxon>
        <taxon>Mucilaginibacter</taxon>
    </lineage>
</organism>
<dbReference type="Proteomes" id="UP000199679">
    <property type="component" value="Chromosome I"/>
</dbReference>
<reference evidence="2 3" key="1">
    <citation type="submission" date="2016-10" db="EMBL/GenBank/DDBJ databases">
        <authorList>
            <person name="de Groot N.N."/>
        </authorList>
    </citation>
    <scope>NUCLEOTIDE SEQUENCE [LARGE SCALE GENOMIC DNA]</scope>
    <source>
        <strain evidence="2 3">MP1X4</strain>
    </source>
</reference>
<dbReference type="EMBL" id="LT629740">
    <property type="protein sequence ID" value="SDS59466.1"/>
    <property type="molecule type" value="Genomic_DNA"/>
</dbReference>
<evidence type="ECO:0008006" key="4">
    <source>
        <dbReference type="Google" id="ProtNLM"/>
    </source>
</evidence>
<proteinExistence type="predicted"/>